<dbReference type="RefSeq" id="XP_024337496.1">
    <property type="nucleotide sequence ID" value="XM_024486107.1"/>
</dbReference>
<name>A0A1X6MWT7_9APHY</name>
<dbReference type="AlphaFoldDB" id="A0A1X6MWT7"/>
<dbReference type="OrthoDB" id="10327694at2759"/>
<dbReference type="GeneID" id="36331056"/>
<dbReference type="Proteomes" id="UP000194127">
    <property type="component" value="Unassembled WGS sequence"/>
</dbReference>
<evidence type="ECO:0000313" key="2">
    <source>
        <dbReference type="Proteomes" id="UP000194127"/>
    </source>
</evidence>
<protein>
    <submittedName>
        <fullName evidence="1">Uncharacterized protein</fullName>
    </submittedName>
</protein>
<evidence type="ECO:0000313" key="1">
    <source>
        <dbReference type="EMBL" id="OSX60702.1"/>
    </source>
</evidence>
<gene>
    <name evidence="1" type="ORF">POSPLADRAFT_1147868</name>
</gene>
<reference evidence="1 2" key="1">
    <citation type="submission" date="2017-04" db="EMBL/GenBank/DDBJ databases">
        <title>Genome Sequence of the Model Brown-Rot Fungus Postia placenta SB12.</title>
        <authorList>
            <consortium name="DOE Joint Genome Institute"/>
            <person name="Gaskell J."/>
            <person name="Kersten P."/>
            <person name="Larrondo L.F."/>
            <person name="Canessa P."/>
            <person name="Martinez D."/>
            <person name="Hibbett D."/>
            <person name="Schmoll M."/>
            <person name="Kubicek C.P."/>
            <person name="Martinez A.T."/>
            <person name="Yadav J."/>
            <person name="Master E."/>
            <person name="Magnuson J.K."/>
            <person name="James T."/>
            <person name="Yaver D."/>
            <person name="Berka R."/>
            <person name="Labutti K."/>
            <person name="Lipzen A."/>
            <person name="Aerts A."/>
            <person name="Barry K."/>
            <person name="Henrissat B."/>
            <person name="Blanchette R."/>
            <person name="Grigoriev I."/>
            <person name="Cullen D."/>
        </authorList>
    </citation>
    <scope>NUCLEOTIDE SEQUENCE [LARGE SCALE GENOMIC DNA]</scope>
    <source>
        <strain evidence="1 2">MAD-698-R-SB12</strain>
    </source>
</reference>
<proteinExistence type="predicted"/>
<dbReference type="EMBL" id="KZ110600">
    <property type="protein sequence ID" value="OSX60702.1"/>
    <property type="molecule type" value="Genomic_DNA"/>
</dbReference>
<accession>A0A1X6MWT7</accession>
<organism evidence="1 2">
    <name type="scientific">Postia placenta MAD-698-R-SB12</name>
    <dbReference type="NCBI Taxonomy" id="670580"/>
    <lineage>
        <taxon>Eukaryota</taxon>
        <taxon>Fungi</taxon>
        <taxon>Dikarya</taxon>
        <taxon>Basidiomycota</taxon>
        <taxon>Agaricomycotina</taxon>
        <taxon>Agaricomycetes</taxon>
        <taxon>Polyporales</taxon>
        <taxon>Adustoporiaceae</taxon>
        <taxon>Rhodonia</taxon>
    </lineage>
</organism>
<keyword evidence="2" id="KW-1185">Reference proteome</keyword>
<sequence length="172" mass="19086">MDTSVPLETSAIMVVGSRLTCVAQSERGDDAHGLLDTAHLRAAGGQPGWMKRGMSDRAIDVKVASAPARGPRAVADLRIGHVDVEGVDGRGVQDEPLGLEVERRERDVCVRARRARRVGRLAWTRTRLGTLRSCSLFDHEISDGLLPAVTGSKRRIDEERLERRARAWREEW</sequence>